<evidence type="ECO:0000313" key="1">
    <source>
        <dbReference type="EMBL" id="KAJ1218175.1"/>
    </source>
</evidence>
<sequence length="178" mass="17521">MVQHVTAYTPVSSLGVAPGALASAAGRAGHVAVQGTAANVTGVAVAGTVVQNLGLGMAIGVTFVGGQVQQVLVVNLASASELDMLSAPLVGGALAGIGEGNVLEKLDVWFLTWVVKDGQEVQESAAELRANEGAMAGTPATSPARVGSQALQVAEVPAQPLIQTPVASCAAMSVANLG</sequence>
<keyword evidence="2" id="KW-1185">Reference proteome</keyword>
<comment type="caution">
    <text evidence="1">The sequence shown here is derived from an EMBL/GenBank/DDBJ whole genome shotgun (WGS) entry which is preliminary data.</text>
</comment>
<reference evidence="1" key="1">
    <citation type="journal article" date="2022" name="bioRxiv">
        <title>Sequencing and chromosome-scale assembly of the giantPleurodeles waltlgenome.</title>
        <authorList>
            <person name="Brown T."/>
            <person name="Elewa A."/>
            <person name="Iarovenko S."/>
            <person name="Subramanian E."/>
            <person name="Araus A.J."/>
            <person name="Petzold A."/>
            <person name="Susuki M."/>
            <person name="Suzuki K.-i.T."/>
            <person name="Hayashi T."/>
            <person name="Toyoda A."/>
            <person name="Oliveira C."/>
            <person name="Osipova E."/>
            <person name="Leigh N.D."/>
            <person name="Simon A."/>
            <person name="Yun M.H."/>
        </authorList>
    </citation>
    <scope>NUCLEOTIDE SEQUENCE</scope>
    <source>
        <strain evidence="1">20211129_DDA</strain>
        <tissue evidence="1">Liver</tissue>
    </source>
</reference>
<gene>
    <name evidence="1" type="ORF">NDU88_005758</name>
</gene>
<accession>A0AAV7X1N0</accession>
<evidence type="ECO:0000313" key="2">
    <source>
        <dbReference type="Proteomes" id="UP001066276"/>
    </source>
</evidence>
<dbReference type="EMBL" id="JANPWB010000001">
    <property type="protein sequence ID" value="KAJ1218175.1"/>
    <property type="molecule type" value="Genomic_DNA"/>
</dbReference>
<protein>
    <submittedName>
        <fullName evidence="1">Uncharacterized protein</fullName>
    </submittedName>
</protein>
<proteinExistence type="predicted"/>
<dbReference type="AlphaFoldDB" id="A0AAV7X1N0"/>
<dbReference type="Proteomes" id="UP001066276">
    <property type="component" value="Chromosome 1_1"/>
</dbReference>
<name>A0AAV7X1N0_PLEWA</name>
<organism evidence="1 2">
    <name type="scientific">Pleurodeles waltl</name>
    <name type="common">Iberian ribbed newt</name>
    <dbReference type="NCBI Taxonomy" id="8319"/>
    <lineage>
        <taxon>Eukaryota</taxon>
        <taxon>Metazoa</taxon>
        <taxon>Chordata</taxon>
        <taxon>Craniata</taxon>
        <taxon>Vertebrata</taxon>
        <taxon>Euteleostomi</taxon>
        <taxon>Amphibia</taxon>
        <taxon>Batrachia</taxon>
        <taxon>Caudata</taxon>
        <taxon>Salamandroidea</taxon>
        <taxon>Salamandridae</taxon>
        <taxon>Pleurodelinae</taxon>
        <taxon>Pleurodeles</taxon>
    </lineage>
</organism>